<dbReference type="EMBL" id="CP020715">
    <property type="protein sequence ID" value="ARJ07059.1"/>
    <property type="molecule type" value="Genomic_DNA"/>
</dbReference>
<proteinExistence type="inferred from homology"/>
<dbReference type="GO" id="GO:0008793">
    <property type="term" value="F:aromatic-amino-acid transaminase activity"/>
    <property type="evidence" value="ECO:0007669"/>
    <property type="project" value="UniProtKB-UniRule"/>
</dbReference>
<evidence type="ECO:0000256" key="6">
    <source>
        <dbReference type="HAMAP-Rule" id="MF_01513"/>
    </source>
</evidence>
<evidence type="ECO:0000256" key="2">
    <source>
        <dbReference type="ARBA" id="ARBA00011738"/>
    </source>
</evidence>
<dbReference type="HAMAP" id="MF_01513">
    <property type="entry name" value="Phe_aminotrans_2"/>
    <property type="match status" value="1"/>
</dbReference>
<dbReference type="InterPro" id="IPR015422">
    <property type="entry name" value="PyrdxlP-dep_Trfase_small"/>
</dbReference>
<dbReference type="GO" id="GO:0030170">
    <property type="term" value="F:pyridoxal phosphate binding"/>
    <property type="evidence" value="ECO:0007669"/>
    <property type="project" value="UniProtKB-UniRule"/>
</dbReference>
<dbReference type="EC" id="2.6.1.57" evidence="6"/>
<organism evidence="8 9">
    <name type="scientific">Cnuibacter physcomitrellae</name>
    <dbReference type="NCBI Taxonomy" id="1619308"/>
    <lineage>
        <taxon>Bacteria</taxon>
        <taxon>Bacillati</taxon>
        <taxon>Actinomycetota</taxon>
        <taxon>Actinomycetes</taxon>
        <taxon>Micrococcales</taxon>
        <taxon>Microbacteriaceae</taxon>
        <taxon>Cnuibacter</taxon>
    </lineage>
</organism>
<feature type="domain" description="Aminotransferase class I/classII large" evidence="7">
    <location>
        <begin position="25"/>
        <end position="342"/>
    </location>
</feature>
<dbReference type="NCBIfam" id="NF002878">
    <property type="entry name" value="PRK03321.1"/>
    <property type="match status" value="1"/>
</dbReference>
<evidence type="ECO:0000259" key="7">
    <source>
        <dbReference type="Pfam" id="PF00155"/>
    </source>
</evidence>
<dbReference type="Pfam" id="PF00155">
    <property type="entry name" value="Aminotran_1_2"/>
    <property type="match status" value="1"/>
</dbReference>
<dbReference type="STRING" id="1619308.B5808_18875"/>
<evidence type="ECO:0000313" key="9">
    <source>
        <dbReference type="Proteomes" id="UP000192775"/>
    </source>
</evidence>
<dbReference type="AlphaFoldDB" id="A0A1X9LUV1"/>
<keyword evidence="4 6" id="KW-0808">Transferase</keyword>
<dbReference type="InterPro" id="IPR015421">
    <property type="entry name" value="PyrdxlP-dep_Trfase_major"/>
</dbReference>
<accession>A0A1X9LUV1</accession>
<dbReference type="PANTHER" id="PTHR43643">
    <property type="entry name" value="HISTIDINOL-PHOSPHATE AMINOTRANSFERASE 2"/>
    <property type="match status" value="1"/>
</dbReference>
<dbReference type="RefSeq" id="WP_085021196.1">
    <property type="nucleotide sequence ID" value="NZ_BMHD01000001.1"/>
</dbReference>
<dbReference type="SUPFAM" id="SSF53383">
    <property type="entry name" value="PLP-dependent transferases"/>
    <property type="match status" value="1"/>
</dbReference>
<keyword evidence="5 6" id="KW-0663">Pyridoxal phosphate</keyword>
<dbReference type="InterPro" id="IPR005861">
    <property type="entry name" value="HisP_aminotrans"/>
</dbReference>
<sequence>MVKLRPEILALPAYKQGKAAEGGYKLSSNENPFDPLPGVLEAVDRATRSLHRYPNAAAPELTARVAATWGVAEDEVIIGAGSVALLVQFTLAAAGPGDEIVFSWRSFEAYPWMAVLPGATAIKVPNTPDERHDLDAMAAAITDRTRLVIVCSPNNPTGTIVTQAEFDEFLAKVPDDVLVILDEAYAEFVTDVAAVNGRTLALRHPNLVVLRTFSKAYGLAGLRIGYGVGPASILAAARTTIIPLSVTDAAQQAAVASLDRVDELHERVAHIAARRDRVWAALVDQGWDVPKPHGNFVWLATGEHSERAAEVFSQHGVIVRAYMPDGVRVTIGEDEAVEHVLAAAEEIVQTLQGKGLRLPVR</sequence>
<dbReference type="GO" id="GO:0000105">
    <property type="term" value="P:L-histidine biosynthetic process"/>
    <property type="evidence" value="ECO:0007669"/>
    <property type="project" value="InterPro"/>
</dbReference>
<comment type="subunit">
    <text evidence="2 6">Homodimer.</text>
</comment>
<dbReference type="GO" id="GO:0004400">
    <property type="term" value="F:histidinol-phosphate transaminase activity"/>
    <property type="evidence" value="ECO:0007669"/>
    <property type="project" value="InterPro"/>
</dbReference>
<evidence type="ECO:0000256" key="4">
    <source>
        <dbReference type="ARBA" id="ARBA00022679"/>
    </source>
</evidence>
<comment type="cofactor">
    <cofactor evidence="1 6">
        <name>pyridoxal 5'-phosphate</name>
        <dbReference type="ChEBI" id="CHEBI:597326"/>
    </cofactor>
</comment>
<keyword evidence="9" id="KW-1185">Reference proteome</keyword>
<feature type="modified residue" description="N6-(pyridoxal phosphate)lysine" evidence="6">
    <location>
        <position position="215"/>
    </location>
</feature>
<dbReference type="CDD" id="cd00609">
    <property type="entry name" value="AAT_like"/>
    <property type="match status" value="1"/>
</dbReference>
<keyword evidence="3 6" id="KW-0032">Aminotransferase</keyword>
<dbReference type="Gene3D" id="3.40.640.10">
    <property type="entry name" value="Type I PLP-dependent aspartate aminotransferase-like (Major domain)"/>
    <property type="match status" value="1"/>
</dbReference>
<name>A0A1X9LUV1_9MICO</name>
<dbReference type="InterPro" id="IPR050106">
    <property type="entry name" value="HistidinolP_aminotransfase"/>
</dbReference>
<evidence type="ECO:0000256" key="5">
    <source>
        <dbReference type="ARBA" id="ARBA00022898"/>
    </source>
</evidence>
<dbReference type="PROSITE" id="PS00599">
    <property type="entry name" value="AA_TRANSFER_CLASS_2"/>
    <property type="match status" value="1"/>
</dbReference>
<comment type="similarity">
    <text evidence="6">Belongs to the class-II pyridoxal-phosphate-dependent aminotransferase family.</text>
</comment>
<dbReference type="InterPro" id="IPR015424">
    <property type="entry name" value="PyrdxlP-dep_Trfase"/>
</dbReference>
<dbReference type="Gene3D" id="3.90.1150.10">
    <property type="entry name" value="Aspartate Aminotransferase, domain 1"/>
    <property type="match status" value="1"/>
</dbReference>
<comment type="catalytic activity">
    <reaction evidence="6">
        <text>an aromatic L-alpha-amino acid + 2-oxoglutarate = an aromatic oxo-acid + L-glutamate</text>
        <dbReference type="Rhea" id="RHEA:17533"/>
        <dbReference type="ChEBI" id="CHEBI:16810"/>
        <dbReference type="ChEBI" id="CHEBI:29985"/>
        <dbReference type="ChEBI" id="CHEBI:73309"/>
        <dbReference type="ChEBI" id="CHEBI:84824"/>
        <dbReference type="EC" id="2.6.1.57"/>
    </reaction>
</comment>
<evidence type="ECO:0000256" key="3">
    <source>
        <dbReference type="ARBA" id="ARBA00022576"/>
    </source>
</evidence>
<evidence type="ECO:0000313" key="8">
    <source>
        <dbReference type="EMBL" id="ARJ07059.1"/>
    </source>
</evidence>
<dbReference type="Proteomes" id="UP000192775">
    <property type="component" value="Chromosome"/>
</dbReference>
<dbReference type="PANTHER" id="PTHR43643:SF3">
    <property type="entry name" value="HISTIDINOL-PHOSPHATE AMINOTRANSFERASE"/>
    <property type="match status" value="1"/>
</dbReference>
<protein>
    <recommendedName>
        <fullName evidence="6">Aromatic amino acid aminotransferase</fullName>
        <shortName evidence="6">ArAT</shortName>
        <ecNumber evidence="6">2.6.1.57</ecNumber>
    </recommendedName>
</protein>
<gene>
    <name evidence="6" type="primary">pat</name>
    <name evidence="8" type="ORF">B5808_18875</name>
</gene>
<evidence type="ECO:0000256" key="1">
    <source>
        <dbReference type="ARBA" id="ARBA00001933"/>
    </source>
</evidence>
<dbReference type="InterPro" id="IPR001917">
    <property type="entry name" value="Aminotrans_II_pyridoxalP_BS"/>
</dbReference>
<dbReference type="InterPro" id="IPR024892">
    <property type="entry name" value="ArAT"/>
</dbReference>
<dbReference type="InterPro" id="IPR004839">
    <property type="entry name" value="Aminotransferase_I/II_large"/>
</dbReference>
<comment type="function">
    <text evidence="6">Aminotransferase that catalyzes the conversion of aromatic amino acids and 2-oxoglutarate into corresponding aromatic oxo acids and L-glutamate.</text>
</comment>
<dbReference type="HAMAP" id="MF_01023">
    <property type="entry name" value="HisC_aminotrans_2"/>
    <property type="match status" value="1"/>
</dbReference>
<dbReference type="KEGG" id="cphy:B5808_18875"/>
<reference evidence="8 9" key="1">
    <citation type="submission" date="2017-04" db="EMBL/GenBank/DDBJ databases">
        <authorList>
            <person name="Afonso C.L."/>
            <person name="Miller P.J."/>
            <person name="Scott M.A."/>
            <person name="Spackman E."/>
            <person name="Goraichik I."/>
            <person name="Dimitrov K.M."/>
            <person name="Suarez D.L."/>
            <person name="Swayne D.E."/>
        </authorList>
    </citation>
    <scope>NUCLEOTIDE SEQUENCE [LARGE SCALE GENOMIC DNA]</scope>
    <source>
        <strain evidence="9">XA(T)</strain>
    </source>
</reference>